<organism evidence="3 4">
    <name type="scientific">Aspergillus homomorphus (strain CBS 101889)</name>
    <dbReference type="NCBI Taxonomy" id="1450537"/>
    <lineage>
        <taxon>Eukaryota</taxon>
        <taxon>Fungi</taxon>
        <taxon>Dikarya</taxon>
        <taxon>Ascomycota</taxon>
        <taxon>Pezizomycotina</taxon>
        <taxon>Eurotiomycetes</taxon>
        <taxon>Eurotiomycetidae</taxon>
        <taxon>Eurotiales</taxon>
        <taxon>Aspergillaceae</taxon>
        <taxon>Aspergillus</taxon>
        <taxon>Aspergillus subgen. Circumdati</taxon>
    </lineage>
</organism>
<dbReference type="OrthoDB" id="10248252at2759"/>
<dbReference type="EMBL" id="KZ824270">
    <property type="protein sequence ID" value="RAL15837.1"/>
    <property type="molecule type" value="Genomic_DNA"/>
</dbReference>
<dbReference type="FunFam" id="2.130.10.10:FF:000969">
    <property type="entry name" value="WD repeat protein"/>
    <property type="match status" value="1"/>
</dbReference>
<reference evidence="3 4" key="1">
    <citation type="submission" date="2018-02" db="EMBL/GenBank/DDBJ databases">
        <title>The genomes of Aspergillus section Nigri reveals drivers in fungal speciation.</title>
        <authorList>
            <consortium name="DOE Joint Genome Institute"/>
            <person name="Vesth T.C."/>
            <person name="Nybo J."/>
            <person name="Theobald S."/>
            <person name="Brandl J."/>
            <person name="Frisvad J.C."/>
            <person name="Nielsen K.F."/>
            <person name="Lyhne E.K."/>
            <person name="Kogle M.E."/>
            <person name="Kuo A."/>
            <person name="Riley R."/>
            <person name="Clum A."/>
            <person name="Nolan M."/>
            <person name="Lipzen A."/>
            <person name="Salamov A."/>
            <person name="Henrissat B."/>
            <person name="Wiebenga A."/>
            <person name="De vries R.P."/>
            <person name="Grigoriev I.V."/>
            <person name="Mortensen U.H."/>
            <person name="Andersen M.R."/>
            <person name="Baker S.E."/>
        </authorList>
    </citation>
    <scope>NUCLEOTIDE SEQUENCE [LARGE SCALE GENOMIC DNA]</scope>
    <source>
        <strain evidence="3 4">CBS 101889</strain>
    </source>
</reference>
<accession>A0A395I6Y0</accession>
<dbReference type="InterPro" id="IPR001680">
    <property type="entry name" value="WD40_rpt"/>
</dbReference>
<dbReference type="GeneID" id="37195771"/>
<dbReference type="SMART" id="SM00320">
    <property type="entry name" value="WD40"/>
    <property type="match status" value="6"/>
</dbReference>
<evidence type="ECO:0000313" key="3">
    <source>
        <dbReference type="EMBL" id="RAL15837.1"/>
    </source>
</evidence>
<dbReference type="PANTHER" id="PTHR19842">
    <property type="entry name" value="G BETA-LIKE PROTEIN GBL"/>
    <property type="match status" value="1"/>
</dbReference>
<evidence type="ECO:0000256" key="2">
    <source>
        <dbReference type="SAM" id="MobiDB-lite"/>
    </source>
</evidence>
<dbReference type="VEuPathDB" id="FungiDB:BO97DRAFT_337170"/>
<proteinExistence type="inferred from homology"/>
<dbReference type="GO" id="GO:0031929">
    <property type="term" value="P:TOR signaling"/>
    <property type="evidence" value="ECO:0007669"/>
    <property type="project" value="InterPro"/>
</dbReference>
<dbReference type="RefSeq" id="XP_025554991.1">
    <property type="nucleotide sequence ID" value="XM_025691482.1"/>
</dbReference>
<dbReference type="InterPro" id="IPR036322">
    <property type="entry name" value="WD40_repeat_dom_sf"/>
</dbReference>
<dbReference type="STRING" id="1450537.A0A395I6Y0"/>
<feature type="compositionally biased region" description="Polar residues" evidence="2">
    <location>
        <begin position="1"/>
        <end position="12"/>
    </location>
</feature>
<dbReference type="Pfam" id="PF00400">
    <property type="entry name" value="WD40"/>
    <property type="match status" value="1"/>
</dbReference>
<dbReference type="Gene3D" id="2.130.10.10">
    <property type="entry name" value="YVTN repeat-like/Quinoprotein amine dehydrogenase"/>
    <property type="match status" value="1"/>
</dbReference>
<evidence type="ECO:0000256" key="1">
    <source>
        <dbReference type="ARBA" id="ARBA00009890"/>
    </source>
</evidence>
<gene>
    <name evidence="3" type="ORF">BO97DRAFT_337170</name>
</gene>
<dbReference type="GO" id="GO:0031932">
    <property type="term" value="C:TORC2 complex"/>
    <property type="evidence" value="ECO:0007669"/>
    <property type="project" value="InterPro"/>
</dbReference>
<protein>
    <submittedName>
        <fullName evidence="3">WD40 repeat-like protein</fullName>
    </submittedName>
</protein>
<name>A0A395I6Y0_ASPHC</name>
<dbReference type="InterPro" id="IPR015943">
    <property type="entry name" value="WD40/YVTN_repeat-like_dom_sf"/>
</dbReference>
<feature type="region of interest" description="Disordered" evidence="2">
    <location>
        <begin position="1"/>
        <end position="23"/>
    </location>
</feature>
<dbReference type="GO" id="GO:0032956">
    <property type="term" value="P:regulation of actin cytoskeleton organization"/>
    <property type="evidence" value="ECO:0007669"/>
    <property type="project" value="TreeGrafter"/>
</dbReference>
<dbReference type="AlphaFoldDB" id="A0A395I6Y0"/>
<dbReference type="SUPFAM" id="SSF50978">
    <property type="entry name" value="WD40 repeat-like"/>
    <property type="match status" value="1"/>
</dbReference>
<comment type="similarity">
    <text evidence="1">Belongs to the WD repeat LST8 family.</text>
</comment>
<dbReference type="Proteomes" id="UP000248961">
    <property type="component" value="Unassembled WGS sequence"/>
</dbReference>
<sequence>MATPKSACSATLPSRGKQPCARRHSSETLTALLQQRQLGIPTTQRIRSKASNNLELCRTWRGASGDVIVLGWSPDGTRFAAGAAAQCDHHNMAYNRNNNLLVGDLTKNSLEELPYHWVRRPPTRAAANPNLHDARLFMSVTAVEWWDDALFTASYDNTVKLWQPTSRSAENHKRLWHDSRVEVMARSSYTPNLLATGTRSIGLWRLEEMDYQPLEARERRSNKAIEMVPSSLAWGNTQATGNILLAGMSEKGHESLTPDGQLAGWHVGEASITPLSLSPSSQNVYDIKWHPSLPYAAVANYIGHSISKAYKESRSSVRLYQPLSSKVTYMEFECPALDINDVTFCPMNTNYVTASCTDGATYVWDFRNPARILHELRHGEPLNPWDENLGREQADVGVRAALWGSTIGEFYSGGSDGVLKRWNILRAPEDALDQDVANFNEEIMSLSFSPDKSNLLVGDAAGGVHILSSGPFSRTEQCSIDYKPASPPPESMPFEDTESGIAAGAELLRSGQLERHPLFGVGQGPYYDGPFAAWARPEGTPLDEIAYTMLADECQARQIDGLDPKYRLGLTEEEKQQVAAQRRLAQIRNQRAGYKKRIREDTTSVINLCSDDDVKPPTSPDNSKRRLAKPKITVSEIEVIDLTGDPVQLPDRPVSARPMPTRLWSLVDEDLAETLEEDHWWPPNETVDANIQDMDCI</sequence>
<dbReference type="GO" id="GO:0031931">
    <property type="term" value="C:TORC1 complex"/>
    <property type="evidence" value="ECO:0007669"/>
    <property type="project" value="InterPro"/>
</dbReference>
<dbReference type="InterPro" id="IPR037588">
    <property type="entry name" value="MLST8"/>
</dbReference>
<keyword evidence="4" id="KW-1185">Reference proteome</keyword>
<dbReference type="PANTHER" id="PTHR19842:SF2">
    <property type="entry name" value="WD REPEAT PROTEIN (AFU_ORTHOLOGUE AFUA_5G04300)"/>
    <property type="match status" value="1"/>
</dbReference>
<evidence type="ECO:0000313" key="4">
    <source>
        <dbReference type="Proteomes" id="UP000248961"/>
    </source>
</evidence>